<sequence length="403" mass="46269">MLTELEKVSFGIYKLLFSYVPGLPFGFTPNYENLYVSKSPLRWIWLLLALSDCLLIALANSYVVLTHVFLEWKKGLGFTQIFLLVGGTLFVLIIIILISKFILVKDEILKAMNAVFQITEDMMRRFRPEAFNSQGKYDNEGKPDVLGTCACIIAFSQGSSPVWLTLAVIFADFDPFITVANDLLPDAEYRSFSTILIITLFRFITLLISTTEILKLLTFFLLILIVSLRNLLEFMHHLLHKMKGNTEQFLTYYLQIIAINKLLDSFLSEFFLILMTSAFWGTVVGTWVAVMGYGKMEPHIYGFLLGCLAICVGITGFFIKKFRAAIAMTNEIVARRRKEAKVLYFRVKTRKTKRLFKRTEALTPIQFNFGPFFPFSIDFFLEYLNCLQARIVDAILLFDLDNV</sequence>
<protein>
    <recommendedName>
        <fullName evidence="4">Gustatory receptor</fullName>
    </recommendedName>
</protein>
<dbReference type="Proteomes" id="UP001642540">
    <property type="component" value="Unassembled WGS sequence"/>
</dbReference>
<comment type="caution">
    <text evidence="2">The sequence shown here is derived from an EMBL/GenBank/DDBJ whole genome shotgun (WGS) entry which is preliminary data.</text>
</comment>
<dbReference type="EMBL" id="CAXLJM020000093">
    <property type="protein sequence ID" value="CAL8132766.1"/>
    <property type="molecule type" value="Genomic_DNA"/>
</dbReference>
<name>A0ABP1RQ17_9HEXA</name>
<reference evidence="2 3" key="1">
    <citation type="submission" date="2024-08" db="EMBL/GenBank/DDBJ databases">
        <authorList>
            <person name="Cucini C."/>
            <person name="Frati F."/>
        </authorList>
    </citation>
    <scope>NUCLEOTIDE SEQUENCE [LARGE SCALE GENOMIC DNA]</scope>
</reference>
<accession>A0ABP1RQ17</accession>
<keyword evidence="1" id="KW-0812">Transmembrane</keyword>
<organism evidence="2 3">
    <name type="scientific">Orchesella dallaii</name>
    <dbReference type="NCBI Taxonomy" id="48710"/>
    <lineage>
        <taxon>Eukaryota</taxon>
        <taxon>Metazoa</taxon>
        <taxon>Ecdysozoa</taxon>
        <taxon>Arthropoda</taxon>
        <taxon>Hexapoda</taxon>
        <taxon>Collembola</taxon>
        <taxon>Entomobryomorpha</taxon>
        <taxon>Entomobryoidea</taxon>
        <taxon>Orchesellidae</taxon>
        <taxon>Orchesellinae</taxon>
        <taxon>Orchesella</taxon>
    </lineage>
</organism>
<evidence type="ECO:0000313" key="2">
    <source>
        <dbReference type="EMBL" id="CAL8132766.1"/>
    </source>
</evidence>
<feature type="transmembrane region" description="Helical" evidence="1">
    <location>
        <begin position="12"/>
        <end position="31"/>
    </location>
</feature>
<evidence type="ECO:0000313" key="3">
    <source>
        <dbReference type="Proteomes" id="UP001642540"/>
    </source>
</evidence>
<keyword evidence="3" id="KW-1185">Reference proteome</keyword>
<keyword evidence="1" id="KW-0472">Membrane</keyword>
<feature type="transmembrane region" description="Helical" evidence="1">
    <location>
        <begin position="300"/>
        <end position="319"/>
    </location>
</feature>
<proteinExistence type="predicted"/>
<evidence type="ECO:0008006" key="4">
    <source>
        <dbReference type="Google" id="ProtNLM"/>
    </source>
</evidence>
<gene>
    <name evidence="2" type="ORF">ODALV1_LOCUS24751</name>
</gene>
<evidence type="ECO:0000256" key="1">
    <source>
        <dbReference type="SAM" id="Phobius"/>
    </source>
</evidence>
<keyword evidence="1" id="KW-1133">Transmembrane helix</keyword>
<feature type="transmembrane region" description="Helical" evidence="1">
    <location>
        <begin position="81"/>
        <end position="103"/>
    </location>
</feature>
<feature type="transmembrane region" description="Helical" evidence="1">
    <location>
        <begin position="43"/>
        <end position="69"/>
    </location>
</feature>
<feature type="transmembrane region" description="Helical" evidence="1">
    <location>
        <begin position="270"/>
        <end position="294"/>
    </location>
</feature>